<dbReference type="InterPro" id="IPR012135">
    <property type="entry name" value="Dihydroorotate_DH_1_2"/>
</dbReference>
<dbReference type="CDD" id="cd04738">
    <property type="entry name" value="DHOD_2_like"/>
    <property type="match status" value="1"/>
</dbReference>
<gene>
    <name evidence="16" type="ORF">ACFONP_11530</name>
</gene>
<comment type="subcellular location">
    <subcellularLocation>
        <location evidence="3">Membrane</location>
    </subcellularLocation>
</comment>
<comment type="similarity">
    <text evidence="5">Belongs to the dihydroorotate dehydrogenase family. Type 2 subfamily.</text>
</comment>
<dbReference type="EMBL" id="JBHRVA010000003">
    <property type="protein sequence ID" value="MFC3303361.1"/>
    <property type="molecule type" value="Genomic_DNA"/>
</dbReference>
<evidence type="ECO:0000256" key="10">
    <source>
        <dbReference type="ARBA" id="ARBA00022975"/>
    </source>
</evidence>
<dbReference type="NCBIfam" id="TIGR01036">
    <property type="entry name" value="pyrD_sub2"/>
    <property type="match status" value="1"/>
</dbReference>
<reference evidence="17" key="1">
    <citation type="journal article" date="2019" name="Int. J. Syst. Evol. Microbiol.">
        <title>The Global Catalogue of Microorganisms (GCM) 10K type strain sequencing project: providing services to taxonomists for standard genome sequencing and annotation.</title>
        <authorList>
            <consortium name="The Broad Institute Genomics Platform"/>
            <consortium name="The Broad Institute Genome Sequencing Center for Infectious Disease"/>
            <person name="Wu L."/>
            <person name="Ma J."/>
        </authorList>
    </citation>
    <scope>NUCLEOTIDE SEQUENCE [LARGE SCALE GENOMIC DNA]</scope>
    <source>
        <strain evidence="17">KCTC 22245</strain>
    </source>
</reference>
<evidence type="ECO:0000256" key="3">
    <source>
        <dbReference type="ARBA" id="ARBA00004370"/>
    </source>
</evidence>
<evidence type="ECO:0000313" key="17">
    <source>
        <dbReference type="Proteomes" id="UP001595607"/>
    </source>
</evidence>
<evidence type="ECO:0000313" key="16">
    <source>
        <dbReference type="EMBL" id="MFC3303361.1"/>
    </source>
</evidence>
<dbReference type="NCBIfam" id="NF003652">
    <property type="entry name" value="PRK05286.2-5"/>
    <property type="match status" value="1"/>
</dbReference>
<dbReference type="PANTHER" id="PTHR48109:SF4">
    <property type="entry name" value="DIHYDROOROTATE DEHYDROGENASE (QUINONE), MITOCHONDRIAL"/>
    <property type="match status" value="1"/>
</dbReference>
<evidence type="ECO:0000256" key="4">
    <source>
        <dbReference type="ARBA" id="ARBA00005161"/>
    </source>
</evidence>
<name>A0ABV7MD39_9PROT</name>
<dbReference type="EC" id="1.3.5.2" evidence="6 14"/>
<dbReference type="PROSITE" id="PS00911">
    <property type="entry name" value="DHODEHASE_1"/>
    <property type="match status" value="1"/>
</dbReference>
<comment type="function">
    <text evidence="2">Catalyzes the conversion of dihydroorotate to orotate with quinone as electron acceptor.</text>
</comment>
<keyword evidence="9" id="KW-0288">FMN</keyword>
<comment type="cofactor">
    <cofactor evidence="1">
        <name>FMN</name>
        <dbReference type="ChEBI" id="CHEBI:58210"/>
    </cofactor>
</comment>
<protein>
    <recommendedName>
        <fullName evidence="7 14">Dihydroorotate dehydrogenase (quinone)</fullName>
        <ecNumber evidence="6 14">1.3.5.2</ecNumber>
    </recommendedName>
</protein>
<dbReference type="Pfam" id="PF01180">
    <property type="entry name" value="DHO_dh"/>
    <property type="match status" value="1"/>
</dbReference>
<dbReference type="InterPro" id="IPR013785">
    <property type="entry name" value="Aldolase_TIM"/>
</dbReference>
<dbReference type="RefSeq" id="WP_189575848.1">
    <property type="nucleotide sequence ID" value="NZ_BMXU01000002.1"/>
</dbReference>
<evidence type="ECO:0000256" key="2">
    <source>
        <dbReference type="ARBA" id="ARBA00003125"/>
    </source>
</evidence>
<dbReference type="InterPro" id="IPR050074">
    <property type="entry name" value="DHO_dehydrogenase"/>
</dbReference>
<dbReference type="InterPro" id="IPR005720">
    <property type="entry name" value="Dihydroorotate_DH_cat"/>
</dbReference>
<evidence type="ECO:0000256" key="7">
    <source>
        <dbReference type="ARBA" id="ARBA00018366"/>
    </source>
</evidence>
<evidence type="ECO:0000259" key="15">
    <source>
        <dbReference type="Pfam" id="PF01180"/>
    </source>
</evidence>
<dbReference type="NCBIfam" id="NF003645">
    <property type="entry name" value="PRK05286.1-2"/>
    <property type="match status" value="1"/>
</dbReference>
<evidence type="ECO:0000256" key="1">
    <source>
        <dbReference type="ARBA" id="ARBA00001917"/>
    </source>
</evidence>
<evidence type="ECO:0000256" key="6">
    <source>
        <dbReference type="ARBA" id="ARBA00012791"/>
    </source>
</evidence>
<dbReference type="PANTHER" id="PTHR48109">
    <property type="entry name" value="DIHYDROOROTATE DEHYDROGENASE (QUINONE), MITOCHONDRIAL-RELATED"/>
    <property type="match status" value="1"/>
</dbReference>
<evidence type="ECO:0000256" key="12">
    <source>
        <dbReference type="ARBA" id="ARBA00023136"/>
    </source>
</evidence>
<keyword evidence="11 16" id="KW-0560">Oxidoreductase</keyword>
<dbReference type="InterPro" id="IPR005719">
    <property type="entry name" value="Dihydroorotate_DH_2"/>
</dbReference>
<evidence type="ECO:0000256" key="13">
    <source>
        <dbReference type="ARBA" id="ARBA00048639"/>
    </source>
</evidence>
<keyword evidence="12" id="KW-0472">Membrane</keyword>
<keyword evidence="17" id="KW-1185">Reference proteome</keyword>
<feature type="domain" description="Dihydroorotate dehydrogenase catalytic" evidence="15">
    <location>
        <begin position="41"/>
        <end position="328"/>
    </location>
</feature>
<evidence type="ECO:0000256" key="14">
    <source>
        <dbReference type="NCBIfam" id="TIGR01036"/>
    </source>
</evidence>
<sequence length="344" mass="36169">MLDRLATQALTLLPPEEAHRATVSLLKSPLAPKPRVACDPMLRTSFAGLDLPNPLGMAAGFDKNAEVAGPLLDLGFGFVEVGAVTPRPQPGNPSPRVFRLRMDRAVINRYGFNNDGLDAIAARLKARAGRPGVVGINLGANKDSEDRAQDFVTGLVALEDHVSFLTVNVSSPNTEGLRSLQGRQFLAGLLGRVLSARRTGKPVFVKVAPDLTDEEKADIAAAAMDAGVDGMIVSNTTLDRTGLHGPYKDEKGGLSGKPLFEKSTAVLRDFARETKGALPLVGVGGVFTAGDVVTKLKAGAGAVQLYTAMVYEGPGLVKRIIEELPKLLRAEGFGSVRDAVGAGL</sequence>
<comment type="caution">
    <text evidence="16">The sequence shown here is derived from an EMBL/GenBank/DDBJ whole genome shotgun (WGS) entry which is preliminary data.</text>
</comment>
<dbReference type="SUPFAM" id="SSF51395">
    <property type="entry name" value="FMN-linked oxidoreductases"/>
    <property type="match status" value="1"/>
</dbReference>
<comment type="pathway">
    <text evidence="4">Pyrimidine metabolism; UMP biosynthesis via de novo pathway; orotate from (S)-dihydroorotate (quinone route): step 1/1.</text>
</comment>
<evidence type="ECO:0000256" key="5">
    <source>
        <dbReference type="ARBA" id="ARBA00005359"/>
    </source>
</evidence>
<evidence type="ECO:0000256" key="11">
    <source>
        <dbReference type="ARBA" id="ARBA00023002"/>
    </source>
</evidence>
<dbReference type="Proteomes" id="UP001595607">
    <property type="component" value="Unassembled WGS sequence"/>
</dbReference>
<dbReference type="GO" id="GO:0106430">
    <property type="term" value="F:dihydroorotate dehydrogenase (quinone) activity"/>
    <property type="evidence" value="ECO:0007669"/>
    <property type="project" value="UniProtKB-EC"/>
</dbReference>
<dbReference type="InterPro" id="IPR001295">
    <property type="entry name" value="Dihydroorotate_DH_CS"/>
</dbReference>
<evidence type="ECO:0000256" key="8">
    <source>
        <dbReference type="ARBA" id="ARBA00022630"/>
    </source>
</evidence>
<dbReference type="PROSITE" id="PS00912">
    <property type="entry name" value="DHODEHASE_2"/>
    <property type="match status" value="1"/>
</dbReference>
<keyword evidence="10" id="KW-0665">Pyrimidine biosynthesis</keyword>
<keyword evidence="8" id="KW-0285">Flavoprotein</keyword>
<proteinExistence type="inferred from homology"/>
<accession>A0ABV7MD39</accession>
<organism evidence="16 17">
    <name type="scientific">Parvularcula lutaonensis</name>
    <dbReference type="NCBI Taxonomy" id="491923"/>
    <lineage>
        <taxon>Bacteria</taxon>
        <taxon>Pseudomonadati</taxon>
        <taxon>Pseudomonadota</taxon>
        <taxon>Alphaproteobacteria</taxon>
        <taxon>Parvularculales</taxon>
        <taxon>Parvularculaceae</taxon>
        <taxon>Parvularcula</taxon>
    </lineage>
</organism>
<comment type="catalytic activity">
    <reaction evidence="13">
        <text>(S)-dihydroorotate + a quinone = orotate + a quinol</text>
        <dbReference type="Rhea" id="RHEA:30187"/>
        <dbReference type="ChEBI" id="CHEBI:24646"/>
        <dbReference type="ChEBI" id="CHEBI:30839"/>
        <dbReference type="ChEBI" id="CHEBI:30864"/>
        <dbReference type="ChEBI" id="CHEBI:132124"/>
        <dbReference type="EC" id="1.3.5.2"/>
    </reaction>
</comment>
<evidence type="ECO:0000256" key="9">
    <source>
        <dbReference type="ARBA" id="ARBA00022643"/>
    </source>
</evidence>
<dbReference type="PIRSF" id="PIRSF000164">
    <property type="entry name" value="DHO_oxidase"/>
    <property type="match status" value="1"/>
</dbReference>
<dbReference type="Gene3D" id="3.20.20.70">
    <property type="entry name" value="Aldolase class I"/>
    <property type="match status" value="1"/>
</dbReference>